<dbReference type="EMBL" id="HACG01037302">
    <property type="protein sequence ID" value="CEK84167.1"/>
    <property type="molecule type" value="Transcribed_RNA"/>
</dbReference>
<sequence>MLGLTVFCACLVVCSGWLLSKIEREAPANPLWNGLKVRWDNDPSKGYFSLPRTASEALAQNFVKVSDCDQRSSWGGARYVKDNDYTLTLLYDINGYIAGIQTGIPKNLANGFPIPSLRPPFISDGDRWVITAYFTDPDAICRRGRSAEQFRVEGTGTNLYIQNGSSPTFSFKIPLDESGMAGTKWIEGKCFKAMGKHYWYNLSLDMKETDMFPAFLMFHKGKLQGFGWAMTTSLSSKTYEHPPAMVYPFFMKEVPTFLPKVPVVSTLHIYMTDTPLAHVC</sequence>
<protein>
    <submittedName>
        <fullName evidence="2">Uncharacterized protein</fullName>
    </submittedName>
</protein>
<name>A0A0B7AU65_9EUPU</name>
<accession>A0A0B7AU65</accession>
<evidence type="ECO:0000256" key="1">
    <source>
        <dbReference type="SAM" id="SignalP"/>
    </source>
</evidence>
<feature type="chain" id="PRO_5002113170" evidence="1">
    <location>
        <begin position="17"/>
        <end position="280"/>
    </location>
</feature>
<organism evidence="2">
    <name type="scientific">Arion vulgaris</name>
    <dbReference type="NCBI Taxonomy" id="1028688"/>
    <lineage>
        <taxon>Eukaryota</taxon>
        <taxon>Metazoa</taxon>
        <taxon>Spiralia</taxon>
        <taxon>Lophotrochozoa</taxon>
        <taxon>Mollusca</taxon>
        <taxon>Gastropoda</taxon>
        <taxon>Heterobranchia</taxon>
        <taxon>Euthyneura</taxon>
        <taxon>Panpulmonata</taxon>
        <taxon>Eupulmonata</taxon>
        <taxon>Stylommatophora</taxon>
        <taxon>Helicina</taxon>
        <taxon>Arionoidea</taxon>
        <taxon>Arionidae</taxon>
        <taxon>Arion</taxon>
    </lineage>
</organism>
<keyword evidence="1" id="KW-0732">Signal</keyword>
<reference evidence="2" key="1">
    <citation type="submission" date="2014-12" db="EMBL/GenBank/DDBJ databases">
        <title>Insight into the proteome of Arion vulgaris.</title>
        <authorList>
            <person name="Aradska J."/>
            <person name="Bulat T."/>
            <person name="Smidak R."/>
            <person name="Sarate P."/>
            <person name="Gangsoo J."/>
            <person name="Sialana F."/>
            <person name="Bilban M."/>
            <person name="Lubec G."/>
        </authorList>
    </citation>
    <scope>NUCLEOTIDE SEQUENCE</scope>
    <source>
        <tissue evidence="2">Skin</tissue>
    </source>
</reference>
<evidence type="ECO:0000313" key="2">
    <source>
        <dbReference type="EMBL" id="CEK84167.1"/>
    </source>
</evidence>
<feature type="signal peptide" evidence="1">
    <location>
        <begin position="1"/>
        <end position="16"/>
    </location>
</feature>
<gene>
    <name evidence="2" type="primary">ORF141095</name>
</gene>
<dbReference type="AlphaFoldDB" id="A0A0B7AU65"/>
<proteinExistence type="predicted"/>